<feature type="compositionally biased region" description="Basic residues" evidence="1">
    <location>
        <begin position="346"/>
        <end position="356"/>
    </location>
</feature>
<sequence length="476" mass="54523">MNPIGQNDMSAPQPQHHQSRRGPQPNNGICQQPHAVLQNGFDYNPYTVPYLQPHINYRNDSQYHHHTASFQQSYTSYQDSSNLGDSFGLPQLHPSPATNYNQGFGLGYTREPCDLYAGNTANSFNPWEQITQMGQPPFLASPHQVTPQTTGIMPPNLPPSHSAGYGDIDPWLQQLRSDNLPQQPVQQPMEGYSQMVESSISPPLGDQIQESGTPPSTALTQADPAQVEGDSPLNPINIDDDFPPSSTLAPATEWVNVTDLVYAAKEEPGKDDMIHEAWIFMNWMRSHRSELSFDEKAKTHKWFVSANDYKRLFYVRVEDGTKEYGWGLENRLRRLYASGRDMGQPKRTKTKQARSRNPREQRQPGRKEQEEKRGRARKEEQQGQKEESHAHRRKGRERIKKPNGSGRRGRRRRRRQQQQNESHLEHNEKSEANNYPEGDVEERVRLEDGSEDPEMADLVADCERLMEEESEESEEE</sequence>
<reference evidence="2 3" key="1">
    <citation type="submission" date="2024-02" db="EMBL/GenBank/DDBJ databases">
        <title>De novo assembly and annotation of 12 fungi associated with fruit tree decline syndrome in Ontario, Canada.</title>
        <authorList>
            <person name="Sulman M."/>
            <person name="Ellouze W."/>
            <person name="Ilyukhin E."/>
        </authorList>
    </citation>
    <scope>NUCLEOTIDE SEQUENCE [LARGE SCALE GENOMIC DNA]</scope>
    <source>
        <strain evidence="2 3">M1-105</strain>
    </source>
</reference>
<accession>A0ABR3SR62</accession>
<feature type="region of interest" description="Disordered" evidence="1">
    <location>
        <begin position="1"/>
        <end position="32"/>
    </location>
</feature>
<feature type="compositionally biased region" description="Basic and acidic residues" evidence="1">
    <location>
        <begin position="422"/>
        <end position="431"/>
    </location>
</feature>
<name>A0ABR3SR62_9PEZI</name>
<feature type="compositionally biased region" description="Basic and acidic residues" evidence="1">
    <location>
        <begin position="357"/>
        <end position="389"/>
    </location>
</feature>
<keyword evidence="3" id="KW-1185">Reference proteome</keyword>
<feature type="compositionally biased region" description="Polar residues" evidence="1">
    <location>
        <begin position="208"/>
        <end position="220"/>
    </location>
</feature>
<dbReference type="Proteomes" id="UP001521116">
    <property type="component" value="Unassembled WGS sequence"/>
</dbReference>
<feature type="region of interest" description="Disordered" evidence="1">
    <location>
        <begin position="139"/>
        <end position="169"/>
    </location>
</feature>
<proteinExistence type="predicted"/>
<evidence type="ECO:0000313" key="2">
    <source>
        <dbReference type="EMBL" id="KAL1627619.1"/>
    </source>
</evidence>
<evidence type="ECO:0000313" key="3">
    <source>
        <dbReference type="Proteomes" id="UP001521116"/>
    </source>
</evidence>
<evidence type="ECO:0000256" key="1">
    <source>
        <dbReference type="SAM" id="MobiDB-lite"/>
    </source>
</evidence>
<feature type="region of interest" description="Disordered" evidence="1">
    <location>
        <begin position="182"/>
        <end position="234"/>
    </location>
</feature>
<feature type="region of interest" description="Disordered" evidence="1">
    <location>
        <begin position="337"/>
        <end position="476"/>
    </location>
</feature>
<protein>
    <submittedName>
        <fullName evidence="2">Uncharacterized protein</fullName>
    </submittedName>
</protein>
<organism evidence="2 3">
    <name type="scientific">Neofusicoccum ribis</name>
    <dbReference type="NCBI Taxonomy" id="45134"/>
    <lineage>
        <taxon>Eukaryota</taxon>
        <taxon>Fungi</taxon>
        <taxon>Dikarya</taxon>
        <taxon>Ascomycota</taxon>
        <taxon>Pezizomycotina</taxon>
        <taxon>Dothideomycetes</taxon>
        <taxon>Dothideomycetes incertae sedis</taxon>
        <taxon>Botryosphaeriales</taxon>
        <taxon>Botryosphaeriaceae</taxon>
        <taxon>Neofusicoccum</taxon>
    </lineage>
</organism>
<comment type="caution">
    <text evidence="2">The sequence shown here is derived from an EMBL/GenBank/DDBJ whole genome shotgun (WGS) entry which is preliminary data.</text>
</comment>
<feature type="compositionally biased region" description="Basic residues" evidence="1">
    <location>
        <begin position="390"/>
        <end position="416"/>
    </location>
</feature>
<feature type="compositionally biased region" description="Polar residues" evidence="1">
    <location>
        <begin position="1"/>
        <end position="16"/>
    </location>
</feature>
<gene>
    <name evidence="2" type="ORF">SLS56_006240</name>
</gene>
<dbReference type="EMBL" id="JAJVDC020000070">
    <property type="protein sequence ID" value="KAL1627619.1"/>
    <property type="molecule type" value="Genomic_DNA"/>
</dbReference>